<dbReference type="Gene3D" id="3.20.20.80">
    <property type="entry name" value="Glycosidases"/>
    <property type="match status" value="1"/>
</dbReference>
<reference evidence="10 11" key="1">
    <citation type="journal article" date="2011" name="J. Bacteriol.">
        <title>Genome sequence of the verrucomicrobium Opitutus terrae PB90-1, an abundant inhabitant of rice paddy soil ecosystems.</title>
        <authorList>
            <person name="van Passel M.W."/>
            <person name="Kant R."/>
            <person name="Palva A."/>
            <person name="Copeland A."/>
            <person name="Lucas S."/>
            <person name="Lapidus A."/>
            <person name="Glavina del Rio T."/>
            <person name="Pitluck S."/>
            <person name="Goltsman E."/>
            <person name="Clum A."/>
            <person name="Sun H."/>
            <person name="Schmutz J."/>
            <person name="Larimer F.W."/>
            <person name="Land M.L."/>
            <person name="Hauser L."/>
            <person name="Kyrpides N."/>
            <person name="Mikhailova N."/>
            <person name="Richardson P.P."/>
            <person name="Janssen P.H."/>
            <person name="de Vos W.M."/>
            <person name="Smidt H."/>
        </authorList>
    </citation>
    <scope>NUCLEOTIDE SEQUENCE [LARGE SCALE GENOMIC DNA]</scope>
    <source>
        <strain evidence="11">DSM 11246 / JCM 15787 / PB90-1</strain>
    </source>
</reference>
<dbReference type="Pfam" id="PF00150">
    <property type="entry name" value="Cellulase"/>
    <property type="match status" value="1"/>
</dbReference>
<dbReference type="OrthoDB" id="9800475at2"/>
<evidence type="ECO:0000256" key="8">
    <source>
        <dbReference type="SAM" id="SignalP"/>
    </source>
</evidence>
<dbReference type="RefSeq" id="WP_012373813.1">
    <property type="nucleotide sequence ID" value="NC_010571.1"/>
</dbReference>
<evidence type="ECO:0000256" key="7">
    <source>
        <dbReference type="RuleBase" id="RU361153"/>
    </source>
</evidence>
<feature type="chain" id="PRO_5002774564" evidence="8">
    <location>
        <begin position="31"/>
        <end position="402"/>
    </location>
</feature>
<keyword evidence="5 7" id="KW-0326">Glycosidase</keyword>
<dbReference type="KEGG" id="ote:Oter_0987"/>
<dbReference type="CAZy" id="GH5">
    <property type="family name" value="Glycoside Hydrolase Family 5"/>
</dbReference>
<dbReference type="GO" id="GO:0005576">
    <property type="term" value="C:extracellular region"/>
    <property type="evidence" value="ECO:0007669"/>
    <property type="project" value="TreeGrafter"/>
</dbReference>
<evidence type="ECO:0000256" key="5">
    <source>
        <dbReference type="ARBA" id="ARBA00023295"/>
    </source>
</evidence>
<dbReference type="STRING" id="452637.Oter_0987"/>
<dbReference type="InterPro" id="IPR006311">
    <property type="entry name" value="TAT_signal"/>
</dbReference>
<evidence type="ECO:0000259" key="9">
    <source>
        <dbReference type="Pfam" id="PF00150"/>
    </source>
</evidence>
<dbReference type="SUPFAM" id="SSF51445">
    <property type="entry name" value="(Trans)glycosidases"/>
    <property type="match status" value="1"/>
</dbReference>
<dbReference type="eggNOG" id="COG2730">
    <property type="taxonomic scope" value="Bacteria"/>
</dbReference>
<keyword evidence="2 7" id="KW-0378">Hydrolase</keyword>
<keyword evidence="6" id="KW-0624">Polysaccharide degradation</keyword>
<protein>
    <submittedName>
        <fullName evidence="10">Glycoside hydrolase family 5</fullName>
    </submittedName>
</protein>
<dbReference type="EMBL" id="CP001032">
    <property type="protein sequence ID" value="ACB74275.1"/>
    <property type="molecule type" value="Genomic_DNA"/>
</dbReference>
<keyword evidence="11" id="KW-1185">Reference proteome</keyword>
<evidence type="ECO:0000256" key="3">
    <source>
        <dbReference type="ARBA" id="ARBA00023001"/>
    </source>
</evidence>
<organism evidence="10 11">
    <name type="scientific">Opitutus terrae (strain DSM 11246 / JCM 15787 / PB90-1)</name>
    <dbReference type="NCBI Taxonomy" id="452637"/>
    <lineage>
        <taxon>Bacteria</taxon>
        <taxon>Pseudomonadati</taxon>
        <taxon>Verrucomicrobiota</taxon>
        <taxon>Opitutia</taxon>
        <taxon>Opitutales</taxon>
        <taxon>Opitutaceae</taxon>
        <taxon>Opitutus</taxon>
    </lineage>
</organism>
<evidence type="ECO:0000256" key="1">
    <source>
        <dbReference type="ARBA" id="ARBA00005641"/>
    </source>
</evidence>
<dbReference type="PANTHER" id="PTHR31297">
    <property type="entry name" value="GLUCAN ENDO-1,6-BETA-GLUCOSIDASE B"/>
    <property type="match status" value="1"/>
</dbReference>
<evidence type="ECO:0000256" key="6">
    <source>
        <dbReference type="ARBA" id="ARBA00023326"/>
    </source>
</evidence>
<keyword evidence="4" id="KW-0119">Carbohydrate metabolism</keyword>
<gene>
    <name evidence="10" type="ordered locus">Oter_0987</name>
</gene>
<dbReference type="InterPro" id="IPR050386">
    <property type="entry name" value="Glycosyl_hydrolase_5"/>
</dbReference>
<feature type="domain" description="Glycoside hydrolase family 5" evidence="9">
    <location>
        <begin position="64"/>
        <end position="221"/>
    </location>
</feature>
<dbReference type="GO" id="GO:0008422">
    <property type="term" value="F:beta-glucosidase activity"/>
    <property type="evidence" value="ECO:0007669"/>
    <property type="project" value="TreeGrafter"/>
</dbReference>
<dbReference type="GO" id="GO:0030245">
    <property type="term" value="P:cellulose catabolic process"/>
    <property type="evidence" value="ECO:0007669"/>
    <property type="project" value="UniProtKB-KW"/>
</dbReference>
<keyword evidence="3" id="KW-0136">Cellulose degradation</keyword>
<sequence length="402" mass="46164">MPTSLNRREFVKGVSLAAAASLLDLTPAGAAEPLPQPSPQKLPRWRGFNLLEKFIASVRNEPFREADFEFMAEWGFNFARVPMSYRCWSDPKNWRQIREPVMREIDQVVELGRRYGVHLSLNFHRAPGYSVDASLQEPFNLWTDAEALEACAYHWRHFAERYKHVPSTQLSFDLVNEPGFMREQEFLDDATYFRVAKALVAAIRAESPERLIIADGLSWGRIPVPALAELGIAQSTRGYEPMQVSHWKADWVAGSDQWPEPTWPLPVRGEAVERERQGMAQFKQVFRDNPIVQKLADDPVLAGDWNRERIEHQLIRPWQELEALGVGVHVGEFGAHNATPHPVVLGWIRDLLGAWKSAGWGYAMWNLRGSFGVLDSERADVRYENFRGHKLDRKLLELLREF</sequence>
<dbReference type="AlphaFoldDB" id="B1ZXQ3"/>
<accession>B1ZXQ3</accession>
<dbReference type="Proteomes" id="UP000007013">
    <property type="component" value="Chromosome"/>
</dbReference>
<evidence type="ECO:0000313" key="10">
    <source>
        <dbReference type="EMBL" id="ACB74275.1"/>
    </source>
</evidence>
<proteinExistence type="inferred from homology"/>
<dbReference type="InterPro" id="IPR001547">
    <property type="entry name" value="Glyco_hydro_5"/>
</dbReference>
<dbReference type="PANTHER" id="PTHR31297:SF41">
    <property type="entry name" value="ENDOGLUCANASE, PUTATIVE (AFU_ORTHOLOGUE AFUA_5G01830)-RELATED"/>
    <property type="match status" value="1"/>
</dbReference>
<evidence type="ECO:0000256" key="4">
    <source>
        <dbReference type="ARBA" id="ARBA00023277"/>
    </source>
</evidence>
<feature type="signal peptide" evidence="8">
    <location>
        <begin position="1"/>
        <end position="30"/>
    </location>
</feature>
<dbReference type="InterPro" id="IPR017853">
    <property type="entry name" value="GH"/>
</dbReference>
<name>B1ZXQ3_OPITP</name>
<evidence type="ECO:0000256" key="2">
    <source>
        <dbReference type="ARBA" id="ARBA00022801"/>
    </source>
</evidence>
<evidence type="ECO:0000313" key="11">
    <source>
        <dbReference type="Proteomes" id="UP000007013"/>
    </source>
</evidence>
<dbReference type="GO" id="GO:0009986">
    <property type="term" value="C:cell surface"/>
    <property type="evidence" value="ECO:0007669"/>
    <property type="project" value="TreeGrafter"/>
</dbReference>
<keyword evidence="8" id="KW-0732">Signal</keyword>
<dbReference type="HOGENOM" id="CLU_018668_1_0_0"/>
<dbReference type="PROSITE" id="PS51318">
    <property type="entry name" value="TAT"/>
    <property type="match status" value="1"/>
</dbReference>
<comment type="similarity">
    <text evidence="1 7">Belongs to the glycosyl hydrolase 5 (cellulase A) family.</text>
</comment>